<keyword evidence="4" id="KW-1185">Reference proteome</keyword>
<dbReference type="HAMAP" id="MF_00048">
    <property type="entry name" value="UPF0102"/>
    <property type="match status" value="1"/>
</dbReference>
<gene>
    <name evidence="3" type="ORF">DKG75_08270</name>
</gene>
<dbReference type="InterPro" id="IPR003509">
    <property type="entry name" value="UPF0102_YraN-like"/>
</dbReference>
<protein>
    <recommendedName>
        <fullName evidence="2">UPF0102 protein DKG75_08270</fullName>
    </recommendedName>
</protein>
<dbReference type="SUPFAM" id="SSF52980">
    <property type="entry name" value="Restriction endonuclease-like"/>
    <property type="match status" value="1"/>
</dbReference>
<sequence>MSARRQARARGRLAEAAAALLLRLKGYRILERNWRSPAGEIDIVARRRHTLAFIEVKHRTAMAEAGEAIAGRQRLRIARAAQLYVAGRPALASLDARFDAILVVPWRPPLHIRDAWRIG</sequence>
<name>A0A317E6Q5_9PROT</name>
<dbReference type="PANTHER" id="PTHR34039:SF1">
    <property type="entry name" value="UPF0102 PROTEIN YRAN"/>
    <property type="match status" value="1"/>
</dbReference>
<evidence type="ECO:0000256" key="2">
    <source>
        <dbReference type="HAMAP-Rule" id="MF_00048"/>
    </source>
</evidence>
<evidence type="ECO:0000313" key="3">
    <source>
        <dbReference type="EMBL" id="PWR21964.1"/>
    </source>
</evidence>
<dbReference type="Gene3D" id="3.40.1350.10">
    <property type="match status" value="1"/>
</dbReference>
<proteinExistence type="inferred from homology"/>
<evidence type="ECO:0000256" key="1">
    <source>
        <dbReference type="ARBA" id="ARBA00006738"/>
    </source>
</evidence>
<dbReference type="OrthoDB" id="9812968at2"/>
<dbReference type="AlphaFoldDB" id="A0A317E6Q5"/>
<dbReference type="RefSeq" id="WP_109920609.1">
    <property type="nucleotide sequence ID" value="NZ_QGLF01000002.1"/>
</dbReference>
<reference evidence="4" key="1">
    <citation type="submission" date="2018-05" db="EMBL/GenBank/DDBJ databases">
        <title>Zavarzinia sp. HR-AS.</title>
        <authorList>
            <person name="Lee Y."/>
            <person name="Jeon C.O."/>
        </authorList>
    </citation>
    <scope>NUCLEOTIDE SEQUENCE [LARGE SCALE GENOMIC DNA]</scope>
    <source>
        <strain evidence="4">DSM 1231</strain>
    </source>
</reference>
<dbReference type="GO" id="GO:0003676">
    <property type="term" value="F:nucleic acid binding"/>
    <property type="evidence" value="ECO:0007669"/>
    <property type="project" value="InterPro"/>
</dbReference>
<dbReference type="PANTHER" id="PTHR34039">
    <property type="entry name" value="UPF0102 PROTEIN YRAN"/>
    <property type="match status" value="1"/>
</dbReference>
<comment type="similarity">
    <text evidence="1 2">Belongs to the UPF0102 family.</text>
</comment>
<accession>A0A317E6Q5</accession>
<dbReference type="EMBL" id="QGLF01000002">
    <property type="protein sequence ID" value="PWR21964.1"/>
    <property type="molecule type" value="Genomic_DNA"/>
</dbReference>
<dbReference type="InterPro" id="IPR011856">
    <property type="entry name" value="tRNA_endonuc-like_dom_sf"/>
</dbReference>
<dbReference type="NCBIfam" id="NF009151">
    <property type="entry name" value="PRK12497.1-5"/>
    <property type="match status" value="1"/>
</dbReference>
<comment type="caution">
    <text evidence="3">The sequence shown here is derived from an EMBL/GenBank/DDBJ whole genome shotgun (WGS) entry which is preliminary data.</text>
</comment>
<evidence type="ECO:0000313" key="4">
    <source>
        <dbReference type="Proteomes" id="UP000246077"/>
    </source>
</evidence>
<dbReference type="Proteomes" id="UP000246077">
    <property type="component" value="Unassembled WGS sequence"/>
</dbReference>
<dbReference type="InterPro" id="IPR011335">
    <property type="entry name" value="Restrct_endonuc-II-like"/>
</dbReference>
<organism evidence="3 4">
    <name type="scientific">Zavarzinia compransoris</name>
    <dbReference type="NCBI Taxonomy" id="1264899"/>
    <lineage>
        <taxon>Bacteria</taxon>
        <taxon>Pseudomonadati</taxon>
        <taxon>Pseudomonadota</taxon>
        <taxon>Alphaproteobacteria</taxon>
        <taxon>Rhodospirillales</taxon>
        <taxon>Zavarziniaceae</taxon>
        <taxon>Zavarzinia</taxon>
    </lineage>
</organism>
<dbReference type="Pfam" id="PF02021">
    <property type="entry name" value="UPF0102"/>
    <property type="match status" value="1"/>
</dbReference>